<dbReference type="CDD" id="cd24053">
    <property type="entry name" value="ASKHA_NBD_EcPPX-GppA-like"/>
    <property type="match status" value="1"/>
</dbReference>
<dbReference type="Proteomes" id="UP000462435">
    <property type="component" value="Unassembled WGS sequence"/>
</dbReference>
<reference evidence="5" key="1">
    <citation type="journal article" date="2020" name="MBio">
        <title>Horizontal gene transfer to a defensive symbiont with a reduced genome amongst a multipartite beetle microbiome.</title>
        <authorList>
            <person name="Waterworth S.C."/>
            <person name="Florez L.V."/>
            <person name="Rees E.R."/>
            <person name="Hertweck C."/>
            <person name="Kaltenpoth M."/>
            <person name="Kwan J.C."/>
        </authorList>
    </citation>
    <scope>NUCLEOTIDE SEQUENCE [LARGE SCALE GENOMIC DNA]</scope>
</reference>
<dbReference type="AlphaFoldDB" id="A0A7V8G0Q8"/>
<dbReference type="InterPro" id="IPR048950">
    <property type="entry name" value="Ppx_GppA_C"/>
</dbReference>
<dbReference type="PIRSF" id="PIRSF001267">
    <property type="entry name" value="Pyrophosphatase_GppA_Ppx"/>
    <property type="match status" value="1"/>
</dbReference>
<evidence type="ECO:0000259" key="2">
    <source>
        <dbReference type="Pfam" id="PF02541"/>
    </source>
</evidence>
<dbReference type="InterPro" id="IPR043129">
    <property type="entry name" value="ATPase_NBD"/>
</dbReference>
<dbReference type="InterPro" id="IPR003695">
    <property type="entry name" value="Ppx_GppA_N"/>
</dbReference>
<dbReference type="GO" id="GO:0016462">
    <property type="term" value="F:pyrophosphatase activity"/>
    <property type="evidence" value="ECO:0007669"/>
    <property type="project" value="TreeGrafter"/>
</dbReference>
<dbReference type="EMBL" id="WNDX01000001">
    <property type="protein sequence ID" value="KAF1049089.1"/>
    <property type="molecule type" value="Genomic_DNA"/>
</dbReference>
<evidence type="ECO:0000313" key="5">
    <source>
        <dbReference type="Proteomes" id="UP000462435"/>
    </source>
</evidence>
<name>A0A7V8G0Q8_9BURK</name>
<comment type="caution">
    <text evidence="4">The sequence shown here is derived from an EMBL/GenBank/DDBJ whole genome shotgun (WGS) entry which is preliminary data.</text>
</comment>
<dbReference type="Pfam" id="PF21447">
    <property type="entry name" value="Ppx-GppA_III"/>
    <property type="match status" value="1"/>
</dbReference>
<dbReference type="InterPro" id="IPR050273">
    <property type="entry name" value="GppA/Ppx_hydrolase"/>
</dbReference>
<protein>
    <submittedName>
        <fullName evidence="4">Exopolyphosphatase</fullName>
    </submittedName>
</protein>
<sequence>MFAAVDLGSNSFRLHIGKYENDGIRVIKSARDPIRLAAGIDKNGYLTEQACKTAIDSLTRFRAILRDYSLNAVRVVATNTLRVAKNAHELLPELERAIGYPVEIISGEEEGRLIYMGVAGVLGEPDEERMVIDIGGGSTEVIRGLGGHIRHVESFGIGTVNQSIAFFPDGAITAAAFERAIISARSHVEDAVHLFSFDPAAVNVYGSSGTMRAIADTIERNAMGDGRISLPSLEDLMQRLIDFGHVSQIELDGMKPDRAGVIMGGLALLIGFMQEFGIEVITPVEAGLRMGVMWDLQLRATKADRRELSVEEFARRFHVDAARAHGVAETALGFFELLRPATDSYARYLFWSALLHETGLVVSPTGYHKHSAYMIANADLPGFTTREQRLMSTLILGQKGNLKKISEMLADVDFAKAVLALRLAVMFRHAHITLDLDKVRVKLKSKIDLEIRRDYIKEHPSISFWFQKEQEWWAGIGVDFGVKVLA</sequence>
<dbReference type="SUPFAM" id="SSF109604">
    <property type="entry name" value="HD-domain/PDEase-like"/>
    <property type="match status" value="1"/>
</dbReference>
<feature type="domain" description="Ppx/GppA phosphatase C-terminal" evidence="3">
    <location>
        <begin position="306"/>
        <end position="462"/>
    </location>
</feature>
<dbReference type="Gene3D" id="3.30.420.40">
    <property type="match status" value="1"/>
</dbReference>
<feature type="domain" description="Ppx/GppA phosphatase N-terminal" evidence="2">
    <location>
        <begin position="21"/>
        <end position="298"/>
    </location>
</feature>
<evidence type="ECO:0000313" key="4">
    <source>
        <dbReference type="EMBL" id="KAF1049089.1"/>
    </source>
</evidence>
<dbReference type="InterPro" id="IPR030673">
    <property type="entry name" value="PyroPPase_GppA_Ppx"/>
</dbReference>
<proteinExistence type="predicted"/>
<accession>A0A7V8G0Q8</accession>
<dbReference type="SUPFAM" id="SSF53067">
    <property type="entry name" value="Actin-like ATPase domain"/>
    <property type="match status" value="2"/>
</dbReference>
<organism evidence="4 5">
    <name type="scientific">Herbaspirillum frisingense</name>
    <dbReference type="NCBI Taxonomy" id="92645"/>
    <lineage>
        <taxon>Bacteria</taxon>
        <taxon>Pseudomonadati</taxon>
        <taxon>Pseudomonadota</taxon>
        <taxon>Betaproteobacteria</taxon>
        <taxon>Burkholderiales</taxon>
        <taxon>Oxalobacteraceae</taxon>
        <taxon>Herbaspirillum</taxon>
    </lineage>
</organism>
<evidence type="ECO:0000259" key="3">
    <source>
        <dbReference type="Pfam" id="PF21447"/>
    </source>
</evidence>
<dbReference type="PANTHER" id="PTHR30005:SF0">
    <property type="entry name" value="RETROGRADE REGULATION PROTEIN 2"/>
    <property type="match status" value="1"/>
</dbReference>
<dbReference type="Gene3D" id="1.10.3210.10">
    <property type="entry name" value="Hypothetical protein af1432"/>
    <property type="match status" value="1"/>
</dbReference>
<gene>
    <name evidence="4" type="primary">ppx</name>
    <name evidence="4" type="ORF">GAK35_00067</name>
</gene>
<dbReference type="Gene3D" id="3.30.420.150">
    <property type="entry name" value="Exopolyphosphatase. Domain 2"/>
    <property type="match status" value="1"/>
</dbReference>
<keyword evidence="1" id="KW-0378">Hydrolase</keyword>
<evidence type="ECO:0000256" key="1">
    <source>
        <dbReference type="ARBA" id="ARBA00022801"/>
    </source>
</evidence>
<dbReference type="PANTHER" id="PTHR30005">
    <property type="entry name" value="EXOPOLYPHOSPHATASE"/>
    <property type="match status" value="1"/>
</dbReference>
<dbReference type="Pfam" id="PF02541">
    <property type="entry name" value="Ppx-GppA"/>
    <property type="match status" value="1"/>
</dbReference>